<dbReference type="Proteomes" id="UP000316238">
    <property type="component" value="Unassembled WGS sequence"/>
</dbReference>
<proteinExistence type="predicted"/>
<keyword evidence="1" id="KW-0732">Signal</keyword>
<evidence type="ECO:0000256" key="1">
    <source>
        <dbReference type="SAM" id="SignalP"/>
    </source>
</evidence>
<feature type="signal peptide" evidence="1">
    <location>
        <begin position="1"/>
        <end position="23"/>
    </location>
</feature>
<protein>
    <submittedName>
        <fullName evidence="2">Uncharacterized protein</fullName>
    </submittedName>
</protein>
<accession>A0A521FZL6</accession>
<organism evidence="2 3">
    <name type="scientific">Candidatus Electronema aureum</name>
    <dbReference type="NCBI Taxonomy" id="2005002"/>
    <lineage>
        <taxon>Bacteria</taxon>
        <taxon>Pseudomonadati</taxon>
        <taxon>Thermodesulfobacteriota</taxon>
        <taxon>Desulfobulbia</taxon>
        <taxon>Desulfobulbales</taxon>
        <taxon>Desulfobulbaceae</taxon>
        <taxon>Candidatus Electronema</taxon>
    </lineage>
</organism>
<gene>
    <name evidence="2" type="ORF">CDV28_13513</name>
</gene>
<evidence type="ECO:0000313" key="2">
    <source>
        <dbReference type="EMBL" id="TAA74204.1"/>
    </source>
</evidence>
<reference evidence="2" key="1">
    <citation type="submission" date="2017-07" db="EMBL/GenBank/DDBJ databases">
        <title>The cable genome - Insights into the physiology and evolution of filamentous bacteria capable of sulfide oxidation via long distance electron transfer.</title>
        <authorList>
            <person name="Thorup C."/>
            <person name="Bjerg J.T."/>
            <person name="Schreiber L."/>
            <person name="Nielsen L.P."/>
            <person name="Kjeldsen K.U."/>
            <person name="Boesen T."/>
            <person name="Boggild A."/>
            <person name="Meysman F."/>
            <person name="Geelhoed J."/>
            <person name="Schramm A."/>
        </authorList>
    </citation>
    <scope>NUCLEOTIDE SEQUENCE [LARGE SCALE GENOMIC DNA]</scope>
    <source>
        <strain evidence="2">GS</strain>
    </source>
</reference>
<sequence length="93" mass="9846">MLKKKVFIVPAILVTMNATSVFAGKDIATMPAQEAVSGHATTGEKTVTIPAEFETITAKSQSDTSESKGVVPAEYQAIVIRPASERIETIPAK</sequence>
<comment type="caution">
    <text evidence="2">The sequence shown here is derived from an EMBL/GenBank/DDBJ whole genome shotgun (WGS) entry which is preliminary data.</text>
</comment>
<feature type="chain" id="PRO_5022139910" evidence="1">
    <location>
        <begin position="24"/>
        <end position="93"/>
    </location>
</feature>
<name>A0A521FZL6_9BACT</name>
<dbReference type="EMBL" id="NQJD01000035">
    <property type="protein sequence ID" value="TAA74204.1"/>
    <property type="molecule type" value="Genomic_DNA"/>
</dbReference>
<dbReference type="AlphaFoldDB" id="A0A521FZL6"/>
<evidence type="ECO:0000313" key="3">
    <source>
        <dbReference type="Proteomes" id="UP000316238"/>
    </source>
</evidence>
<keyword evidence="3" id="KW-1185">Reference proteome</keyword>